<dbReference type="Gene3D" id="3.40.190.290">
    <property type="match status" value="1"/>
</dbReference>
<keyword evidence="4" id="KW-0804">Transcription</keyword>
<dbReference type="GO" id="GO:0000976">
    <property type="term" value="F:transcription cis-regulatory region binding"/>
    <property type="evidence" value="ECO:0007669"/>
    <property type="project" value="TreeGrafter"/>
</dbReference>
<evidence type="ECO:0000256" key="1">
    <source>
        <dbReference type="ARBA" id="ARBA00009437"/>
    </source>
</evidence>
<dbReference type="OrthoDB" id="464481at2"/>
<evidence type="ECO:0000259" key="5">
    <source>
        <dbReference type="Pfam" id="PF03466"/>
    </source>
</evidence>
<keyword evidence="7" id="KW-1185">Reference proteome</keyword>
<keyword evidence="3" id="KW-0238">DNA-binding</keyword>
<dbReference type="Proteomes" id="UP000028302">
    <property type="component" value="Unassembled WGS sequence"/>
</dbReference>
<dbReference type="eggNOG" id="COG0583">
    <property type="taxonomic scope" value="Bacteria"/>
</dbReference>
<dbReference type="Pfam" id="PF03466">
    <property type="entry name" value="LysR_substrate"/>
    <property type="match status" value="1"/>
</dbReference>
<dbReference type="InterPro" id="IPR005119">
    <property type="entry name" value="LysR_subst-bd"/>
</dbReference>
<dbReference type="SUPFAM" id="SSF53850">
    <property type="entry name" value="Periplasmic binding protein-like II"/>
    <property type="match status" value="1"/>
</dbReference>
<dbReference type="PANTHER" id="PTHR30126:SF40">
    <property type="entry name" value="HTH-TYPE TRANSCRIPTIONAL REGULATOR GLTR"/>
    <property type="match status" value="1"/>
</dbReference>
<evidence type="ECO:0000313" key="7">
    <source>
        <dbReference type="Proteomes" id="UP000028302"/>
    </source>
</evidence>
<organism evidence="6 7">
    <name type="scientific">Salinisphaera hydrothermalis (strain C41B8)</name>
    <dbReference type="NCBI Taxonomy" id="1304275"/>
    <lineage>
        <taxon>Bacteria</taxon>
        <taxon>Pseudomonadati</taxon>
        <taxon>Pseudomonadota</taxon>
        <taxon>Gammaproteobacteria</taxon>
        <taxon>Salinisphaerales</taxon>
        <taxon>Salinisphaeraceae</taxon>
        <taxon>Salinisphaera</taxon>
    </lineage>
</organism>
<dbReference type="PANTHER" id="PTHR30126">
    <property type="entry name" value="HTH-TYPE TRANSCRIPTIONAL REGULATOR"/>
    <property type="match status" value="1"/>
</dbReference>
<dbReference type="STRING" id="1304275.C41B8_13460"/>
<comment type="similarity">
    <text evidence="1">Belongs to the LysR transcriptional regulatory family.</text>
</comment>
<accession>A0A084IJ62</accession>
<evidence type="ECO:0000256" key="4">
    <source>
        <dbReference type="ARBA" id="ARBA00023163"/>
    </source>
</evidence>
<evidence type="ECO:0000256" key="3">
    <source>
        <dbReference type="ARBA" id="ARBA00023125"/>
    </source>
</evidence>
<dbReference type="RefSeq" id="WP_051883515.1">
    <property type="nucleotide sequence ID" value="NZ_APNK01000023.1"/>
</dbReference>
<gene>
    <name evidence="6" type="ORF">C41B8_13460</name>
</gene>
<sequence>MTRYHADFPAVGLRLSPGSTADIGAQLLEGTLDGAFIAGPVPHSRWYTVDAFHGSLVLATDKPLQALPSADELFELLFRAFAPGCHYRHRVESLFDHLGLYGGRIFEFGSNEGILGCVAAAMGYALLPKTVVEAQRSGFAVYFFDLPSDVGHVVTRFAAMCRAGWSPALVAFERSVRCAGFESALPAASA</sequence>
<dbReference type="EMBL" id="APNK01000023">
    <property type="protein sequence ID" value="KEZ76746.1"/>
    <property type="molecule type" value="Genomic_DNA"/>
</dbReference>
<keyword evidence="2" id="KW-0805">Transcription regulation</keyword>
<proteinExistence type="inferred from homology"/>
<dbReference type="AlphaFoldDB" id="A0A084IJ62"/>
<protein>
    <submittedName>
        <fullName evidence="6">LysR family transcriptional regulator</fullName>
    </submittedName>
</protein>
<evidence type="ECO:0000313" key="6">
    <source>
        <dbReference type="EMBL" id="KEZ76746.1"/>
    </source>
</evidence>
<feature type="domain" description="LysR substrate-binding" evidence="5">
    <location>
        <begin position="2"/>
        <end position="149"/>
    </location>
</feature>
<evidence type="ECO:0000256" key="2">
    <source>
        <dbReference type="ARBA" id="ARBA00023015"/>
    </source>
</evidence>
<name>A0A084IJ62_SALHC</name>
<reference evidence="6 7" key="1">
    <citation type="submission" date="2013-03" db="EMBL/GenBank/DDBJ databases">
        <title>Salinisphaera hydrothermalis C41B8 Genome Sequencing.</title>
        <authorList>
            <person name="Li C."/>
            <person name="Lai Q."/>
            <person name="Shao Z."/>
        </authorList>
    </citation>
    <scope>NUCLEOTIDE SEQUENCE [LARGE SCALE GENOMIC DNA]</scope>
    <source>
        <strain evidence="6 7">C41B8</strain>
    </source>
</reference>
<dbReference type="GO" id="GO:0006355">
    <property type="term" value="P:regulation of DNA-templated transcription"/>
    <property type="evidence" value="ECO:0007669"/>
    <property type="project" value="TreeGrafter"/>
</dbReference>
<comment type="caution">
    <text evidence="6">The sequence shown here is derived from an EMBL/GenBank/DDBJ whole genome shotgun (WGS) entry which is preliminary data.</text>
</comment>